<comment type="caution">
    <text evidence="3">The sequence shown here is derived from an EMBL/GenBank/DDBJ whole genome shotgun (WGS) entry which is preliminary data.</text>
</comment>
<evidence type="ECO:0000313" key="4">
    <source>
        <dbReference type="Proteomes" id="UP001205740"/>
    </source>
</evidence>
<keyword evidence="2" id="KW-1133">Transmembrane helix</keyword>
<feature type="transmembrane region" description="Helical" evidence="2">
    <location>
        <begin position="203"/>
        <end position="223"/>
    </location>
</feature>
<keyword evidence="2" id="KW-0472">Membrane</keyword>
<feature type="transmembrane region" description="Helical" evidence="2">
    <location>
        <begin position="144"/>
        <end position="167"/>
    </location>
</feature>
<feature type="region of interest" description="Disordered" evidence="1">
    <location>
        <begin position="332"/>
        <end position="360"/>
    </location>
</feature>
<gene>
    <name evidence="3" type="ORF">LX12_003471</name>
</gene>
<organism evidence="3 4">
    <name type="scientific">Williamsia serinedens</name>
    <dbReference type="NCBI Taxonomy" id="391736"/>
    <lineage>
        <taxon>Bacteria</taxon>
        <taxon>Bacillati</taxon>
        <taxon>Actinomycetota</taxon>
        <taxon>Actinomycetes</taxon>
        <taxon>Mycobacteriales</taxon>
        <taxon>Nocardiaceae</taxon>
        <taxon>Williamsia</taxon>
    </lineage>
</organism>
<dbReference type="Proteomes" id="UP001205740">
    <property type="component" value="Unassembled WGS sequence"/>
</dbReference>
<dbReference type="EMBL" id="JAMTCG010000006">
    <property type="protein sequence ID" value="MCP2162267.1"/>
    <property type="molecule type" value="Genomic_DNA"/>
</dbReference>
<feature type="transmembrane region" description="Helical" evidence="2">
    <location>
        <begin position="230"/>
        <end position="249"/>
    </location>
</feature>
<evidence type="ECO:0000256" key="1">
    <source>
        <dbReference type="SAM" id="MobiDB-lite"/>
    </source>
</evidence>
<accession>A0ABT1H684</accession>
<feature type="transmembrane region" description="Helical" evidence="2">
    <location>
        <begin position="281"/>
        <end position="308"/>
    </location>
</feature>
<evidence type="ECO:0008006" key="5">
    <source>
        <dbReference type="Google" id="ProtNLM"/>
    </source>
</evidence>
<keyword evidence="2" id="KW-0812">Transmembrane</keyword>
<dbReference type="RefSeq" id="WP_253655825.1">
    <property type="nucleotide sequence ID" value="NZ_BAAAOE010000005.1"/>
</dbReference>
<feature type="compositionally biased region" description="Basic residues" evidence="1">
    <location>
        <begin position="351"/>
        <end position="360"/>
    </location>
</feature>
<name>A0ABT1H684_9NOCA</name>
<proteinExistence type="predicted"/>
<evidence type="ECO:0000256" key="2">
    <source>
        <dbReference type="SAM" id="Phobius"/>
    </source>
</evidence>
<keyword evidence="4" id="KW-1185">Reference proteome</keyword>
<feature type="transmembrane region" description="Helical" evidence="2">
    <location>
        <begin position="174"/>
        <end position="197"/>
    </location>
</feature>
<evidence type="ECO:0000313" key="3">
    <source>
        <dbReference type="EMBL" id="MCP2162267.1"/>
    </source>
</evidence>
<protein>
    <recommendedName>
        <fullName evidence="5">ABC transporter permease</fullName>
    </recommendedName>
</protein>
<reference evidence="3 4" key="1">
    <citation type="submission" date="2022-06" db="EMBL/GenBank/DDBJ databases">
        <title>Genomic Encyclopedia of Archaeal and Bacterial Type Strains, Phase II (KMG-II): from individual species to whole genera.</title>
        <authorList>
            <person name="Goeker M."/>
        </authorList>
    </citation>
    <scope>NUCLEOTIDE SEQUENCE [LARGE SCALE GENOMIC DNA]</scope>
    <source>
        <strain evidence="3 4">DSM 45037</strain>
    </source>
</reference>
<sequence length="360" mass="36215">MAGMKSAARPAAAVVGVTALLSVLLLAFTLPSVHSGPHGVRVGIVADRGVAEQIAGGLDAGDPGALQPELPATEQDARTDIAERRVDGAVVVGPDRVVTLVTTAGSPSLATVVEGIGASIAHARGLPATAVDVQPFGHRDPRGIGLSAGALPLALGGWIGALVIMMVARRSHAIAAAALGFSVVGGLALTAVLRFVVGTFDDAFWPVAWTAMFSLCATTFAVIGLRMAGGLAGTAVAGVALVVLGNPLSGLTSSPRLLPEPWGTVGQLLPPGAMGSAMRSVAFFGGHGSGTAFAVLAVWLVGGVGLFLRAVTRGNTTDDAFERELDDAVGYDEGLSPVVSPPEAEPTAPRRTPHRHAIPA</sequence>